<name>A0ABW8SUI7_9CLOT</name>
<keyword evidence="2" id="KW-1185">Reference proteome</keyword>
<evidence type="ECO:0000313" key="2">
    <source>
        <dbReference type="Proteomes" id="UP001623660"/>
    </source>
</evidence>
<dbReference type="Proteomes" id="UP001623660">
    <property type="component" value="Unassembled WGS sequence"/>
</dbReference>
<accession>A0ABW8SUI7</accession>
<dbReference type="RefSeq" id="WP_406794911.1">
    <property type="nucleotide sequence ID" value="NZ_JBJHZX010000095.1"/>
</dbReference>
<reference evidence="1 2" key="1">
    <citation type="submission" date="2024-11" db="EMBL/GenBank/DDBJ databases">
        <authorList>
            <person name="Heng Y.C."/>
            <person name="Lim A.C.H."/>
            <person name="Lee J.K.Y."/>
            <person name="Kittelmann S."/>
        </authorList>
    </citation>
    <scope>NUCLEOTIDE SEQUENCE [LARGE SCALE GENOMIC DNA]</scope>
    <source>
        <strain evidence="1 2">WILCCON 0269</strain>
    </source>
</reference>
<gene>
    <name evidence="1" type="ORF">ACJDU8_25060</name>
</gene>
<evidence type="ECO:0000313" key="1">
    <source>
        <dbReference type="EMBL" id="MFL0198796.1"/>
    </source>
</evidence>
<proteinExistence type="predicted"/>
<sequence>MSRKKLTDIVKKQDKSIKEIYEEYIKQCISIGQSHGTIESNTKDKLENHVVWMKKEGIWR</sequence>
<protein>
    <submittedName>
        <fullName evidence="1">Uncharacterized protein</fullName>
    </submittedName>
</protein>
<dbReference type="EMBL" id="JBJHZX010000095">
    <property type="protein sequence ID" value="MFL0198796.1"/>
    <property type="molecule type" value="Genomic_DNA"/>
</dbReference>
<organism evidence="1 2">
    <name type="scientific">Candidatus Clostridium eludens</name>
    <dbReference type="NCBI Taxonomy" id="3381663"/>
    <lineage>
        <taxon>Bacteria</taxon>
        <taxon>Bacillati</taxon>
        <taxon>Bacillota</taxon>
        <taxon>Clostridia</taxon>
        <taxon>Eubacteriales</taxon>
        <taxon>Clostridiaceae</taxon>
        <taxon>Clostridium</taxon>
    </lineage>
</organism>
<comment type="caution">
    <text evidence="1">The sequence shown here is derived from an EMBL/GenBank/DDBJ whole genome shotgun (WGS) entry which is preliminary data.</text>
</comment>